<dbReference type="EMBL" id="BT148999">
    <property type="protein sequence ID" value="AFK48793.1"/>
    <property type="molecule type" value="mRNA"/>
</dbReference>
<sequence length="53" mass="6083">MYIRFHFDVNPQTSKTGILILCVNTKRGADIHAKNEFICVIMLISLHNFHANP</sequence>
<evidence type="ECO:0000313" key="1">
    <source>
        <dbReference type="EMBL" id="AFK48793.1"/>
    </source>
</evidence>
<reference evidence="1" key="1">
    <citation type="submission" date="2012-05" db="EMBL/GenBank/DDBJ databases">
        <authorList>
            <person name="Krishnakumar V."/>
            <person name="Cheung F."/>
            <person name="Xiao Y."/>
            <person name="Chan A."/>
            <person name="Moskal W.A."/>
            <person name="Town C.D."/>
        </authorList>
    </citation>
    <scope>NUCLEOTIDE SEQUENCE</scope>
</reference>
<organism evidence="1">
    <name type="scientific">Medicago truncatula</name>
    <name type="common">Barrel medic</name>
    <name type="synonym">Medicago tribuloides</name>
    <dbReference type="NCBI Taxonomy" id="3880"/>
    <lineage>
        <taxon>Eukaryota</taxon>
        <taxon>Viridiplantae</taxon>
        <taxon>Streptophyta</taxon>
        <taxon>Embryophyta</taxon>
        <taxon>Tracheophyta</taxon>
        <taxon>Spermatophyta</taxon>
        <taxon>Magnoliopsida</taxon>
        <taxon>eudicotyledons</taxon>
        <taxon>Gunneridae</taxon>
        <taxon>Pentapetalae</taxon>
        <taxon>rosids</taxon>
        <taxon>fabids</taxon>
        <taxon>Fabales</taxon>
        <taxon>Fabaceae</taxon>
        <taxon>Papilionoideae</taxon>
        <taxon>50 kb inversion clade</taxon>
        <taxon>NPAAA clade</taxon>
        <taxon>Hologalegina</taxon>
        <taxon>IRL clade</taxon>
        <taxon>Trifolieae</taxon>
        <taxon>Medicago</taxon>
    </lineage>
</organism>
<dbReference type="AlphaFoldDB" id="I3T8F1"/>
<accession>I3T8F1</accession>
<protein>
    <submittedName>
        <fullName evidence="1">Uncharacterized protein</fullName>
    </submittedName>
</protein>
<name>I3T8F1_MEDTR</name>
<proteinExistence type="evidence at transcript level"/>